<gene>
    <name evidence="1" type="ORF">EXM65_12550</name>
</gene>
<proteinExistence type="predicted"/>
<dbReference type="InterPro" id="IPR006523">
    <property type="entry name" value="RinA"/>
</dbReference>
<dbReference type="SUPFAM" id="SSF88659">
    <property type="entry name" value="Sigma3 and sigma4 domains of RNA polymerase sigma factors"/>
    <property type="match status" value="1"/>
</dbReference>
<sequence>MKNNIFKKTEKVLYDYKNLDIKIQNIDLQINTLENDISVSGVSYEERSSPTNAFSSVVENNVIKREEFTFEQINKLAILKNKTINLKKSIDNALNTLNHEERELVELRYFSKNKKTWVEIGMLLSIDKDYCSKLKNRIINQLSNYLYFT</sequence>
<dbReference type="InterPro" id="IPR013324">
    <property type="entry name" value="RNA_pol_sigma_r3/r4-like"/>
</dbReference>
<dbReference type="Gene3D" id="1.20.140.160">
    <property type="match status" value="1"/>
</dbReference>
<protein>
    <submittedName>
        <fullName evidence="1">DUF722 domain-containing protein</fullName>
    </submittedName>
</protein>
<comment type="caution">
    <text evidence="1">The sequence shown here is derived from an EMBL/GenBank/DDBJ whole genome shotgun (WGS) entry which is preliminary data.</text>
</comment>
<dbReference type="NCBIfam" id="TIGR01636">
    <property type="entry name" value="phage_rinA"/>
    <property type="match status" value="1"/>
</dbReference>
<organism evidence="1 2">
    <name type="scientific">Clostridium botulinum</name>
    <dbReference type="NCBI Taxonomy" id="1491"/>
    <lineage>
        <taxon>Bacteria</taxon>
        <taxon>Bacillati</taxon>
        <taxon>Bacillota</taxon>
        <taxon>Clostridia</taxon>
        <taxon>Eubacteriales</taxon>
        <taxon>Clostridiaceae</taxon>
        <taxon>Clostridium</taxon>
    </lineage>
</organism>
<accession>A0A6M0SQU6</accession>
<dbReference type="Proteomes" id="UP000472355">
    <property type="component" value="Unassembled WGS sequence"/>
</dbReference>
<dbReference type="AlphaFoldDB" id="A0A6M0SQU6"/>
<dbReference type="EMBL" id="SGKU01000037">
    <property type="protein sequence ID" value="NFA43378.1"/>
    <property type="molecule type" value="Genomic_DNA"/>
</dbReference>
<evidence type="ECO:0000313" key="1">
    <source>
        <dbReference type="EMBL" id="NFA43378.1"/>
    </source>
</evidence>
<name>A0A6M0SQU6_CLOBO</name>
<evidence type="ECO:0000313" key="2">
    <source>
        <dbReference type="Proteomes" id="UP000472355"/>
    </source>
</evidence>
<reference evidence="1 2" key="1">
    <citation type="submission" date="2019-02" db="EMBL/GenBank/DDBJ databases">
        <title>Genome sequencing of Clostridium botulinum clinical isolates.</title>
        <authorList>
            <person name="Brunt J."/>
            <person name="Van Vliet A.H.M."/>
            <person name="Stringer S.C."/>
            <person name="Grant K.A."/>
            <person name="Carter A.C."/>
            <person name="Peck M.W."/>
        </authorList>
    </citation>
    <scope>NUCLEOTIDE SEQUENCE [LARGE SCALE GENOMIC DNA]</scope>
    <source>
        <strain evidence="1 2">H113700579</strain>
    </source>
</reference>